<proteinExistence type="predicted"/>
<organism evidence="1 2">
    <name type="scientific">Petrolisthes manimaculis</name>
    <dbReference type="NCBI Taxonomy" id="1843537"/>
    <lineage>
        <taxon>Eukaryota</taxon>
        <taxon>Metazoa</taxon>
        <taxon>Ecdysozoa</taxon>
        <taxon>Arthropoda</taxon>
        <taxon>Crustacea</taxon>
        <taxon>Multicrustacea</taxon>
        <taxon>Malacostraca</taxon>
        <taxon>Eumalacostraca</taxon>
        <taxon>Eucarida</taxon>
        <taxon>Decapoda</taxon>
        <taxon>Pleocyemata</taxon>
        <taxon>Anomura</taxon>
        <taxon>Galatheoidea</taxon>
        <taxon>Porcellanidae</taxon>
        <taxon>Petrolisthes</taxon>
    </lineage>
</organism>
<evidence type="ECO:0000313" key="1">
    <source>
        <dbReference type="EMBL" id="KAK4324942.1"/>
    </source>
</evidence>
<gene>
    <name evidence="1" type="ORF">Pmani_004453</name>
</gene>
<protein>
    <submittedName>
        <fullName evidence="1">Uncharacterized protein</fullName>
    </submittedName>
</protein>
<keyword evidence="2" id="KW-1185">Reference proteome</keyword>
<sequence length="114" mass="12724">MTGKISLRLTNLTDFSNGFLVNNRVVVVIGWWEQATDWECDTGGVTLCPLHTASQQHENEEGQRKLKSRLKLNPPLPLPLLPTITPSTPHYHSLYSPLPLPLLPTITPYSLSPL</sequence>
<comment type="caution">
    <text evidence="1">The sequence shown here is derived from an EMBL/GenBank/DDBJ whole genome shotgun (WGS) entry which is preliminary data.</text>
</comment>
<reference evidence="1" key="1">
    <citation type="submission" date="2023-11" db="EMBL/GenBank/DDBJ databases">
        <title>Genome assemblies of two species of porcelain crab, Petrolisthes cinctipes and Petrolisthes manimaculis (Anomura: Porcellanidae).</title>
        <authorList>
            <person name="Angst P."/>
        </authorList>
    </citation>
    <scope>NUCLEOTIDE SEQUENCE</scope>
    <source>
        <strain evidence="1">PB745_02</strain>
        <tissue evidence="1">Gill</tissue>
    </source>
</reference>
<dbReference type="Proteomes" id="UP001292094">
    <property type="component" value="Unassembled WGS sequence"/>
</dbReference>
<dbReference type="AlphaFoldDB" id="A0AAE1QGU9"/>
<evidence type="ECO:0000313" key="2">
    <source>
        <dbReference type="Proteomes" id="UP001292094"/>
    </source>
</evidence>
<dbReference type="EMBL" id="JAWZYT010000312">
    <property type="protein sequence ID" value="KAK4324942.1"/>
    <property type="molecule type" value="Genomic_DNA"/>
</dbReference>
<accession>A0AAE1QGU9</accession>
<name>A0AAE1QGU9_9EUCA</name>